<evidence type="ECO:0000256" key="2">
    <source>
        <dbReference type="ARBA" id="ARBA00022679"/>
    </source>
</evidence>
<dbReference type="RefSeq" id="WP_189056543.1">
    <property type="nucleotide sequence ID" value="NZ_BMOR01000007.1"/>
</dbReference>
<dbReference type="GO" id="GO:0016740">
    <property type="term" value="F:transferase activity"/>
    <property type="evidence" value="ECO:0007669"/>
    <property type="project" value="UniProtKB-KW"/>
</dbReference>
<dbReference type="PANTHER" id="PTHR34136:SF1">
    <property type="entry name" value="UDP-N-ACETYL-D-MANNOSAMINURONIC ACID TRANSFERASE"/>
    <property type="match status" value="1"/>
</dbReference>
<dbReference type="InterPro" id="IPR004629">
    <property type="entry name" value="WecG_TagA_CpsF"/>
</dbReference>
<reference evidence="4" key="1">
    <citation type="journal article" date="2019" name="Int. J. Syst. Evol. Microbiol.">
        <title>The Global Catalogue of Microorganisms (GCM) 10K type strain sequencing project: providing services to taxonomists for standard genome sequencing and annotation.</title>
        <authorList>
            <consortium name="The Broad Institute Genomics Platform"/>
            <consortium name="The Broad Institute Genome Sequencing Center for Infectious Disease"/>
            <person name="Wu L."/>
            <person name="Ma J."/>
        </authorList>
    </citation>
    <scope>NUCLEOTIDE SEQUENCE [LARGE SCALE GENOMIC DNA]</scope>
    <source>
        <strain evidence="4">JCM 16918</strain>
    </source>
</reference>
<accession>A0ABQ2J338</accession>
<proteinExistence type="predicted"/>
<dbReference type="PANTHER" id="PTHR34136">
    <property type="match status" value="1"/>
</dbReference>
<dbReference type="Pfam" id="PF03808">
    <property type="entry name" value="Glyco_tran_WecG"/>
    <property type="match status" value="1"/>
</dbReference>
<keyword evidence="4" id="KW-1185">Reference proteome</keyword>
<keyword evidence="2 3" id="KW-0808">Transferase</keyword>
<protein>
    <submittedName>
        <fullName evidence="3">Glycosyl transferase</fullName>
    </submittedName>
</protein>
<evidence type="ECO:0000313" key="4">
    <source>
        <dbReference type="Proteomes" id="UP000645517"/>
    </source>
</evidence>
<organism evidence="3 4">
    <name type="scientific">Deinococcus daejeonensis</name>
    <dbReference type="NCBI Taxonomy" id="1007098"/>
    <lineage>
        <taxon>Bacteria</taxon>
        <taxon>Thermotogati</taxon>
        <taxon>Deinococcota</taxon>
        <taxon>Deinococci</taxon>
        <taxon>Deinococcales</taxon>
        <taxon>Deinococcaceae</taxon>
        <taxon>Deinococcus</taxon>
    </lineage>
</organism>
<keyword evidence="1" id="KW-0328">Glycosyltransferase</keyword>
<evidence type="ECO:0000313" key="3">
    <source>
        <dbReference type="EMBL" id="GGN38148.1"/>
    </source>
</evidence>
<dbReference type="CDD" id="cd06533">
    <property type="entry name" value="Glyco_transf_WecG_TagA"/>
    <property type="match status" value="1"/>
</dbReference>
<gene>
    <name evidence="3" type="ORF">GCM10010842_20740</name>
</gene>
<dbReference type="EMBL" id="BMOR01000007">
    <property type="protein sequence ID" value="GGN38148.1"/>
    <property type="molecule type" value="Genomic_DNA"/>
</dbReference>
<dbReference type="NCBIfam" id="TIGR00696">
    <property type="entry name" value="wecG_tagA_cpsF"/>
    <property type="match status" value="1"/>
</dbReference>
<sequence length="239" mass="27340">MDGFTKDSLLENSLLWANSSKPILVLNHNLHSVYLAQRDPEMARAYDRADAVHIDGMPLIWLSRLTSNPLKPENRLTCLDWIEELISTWGKSGKRIFVLGGQPGVADHFVAHILKNDPDLHIASHHGYFGDHGEAEVVRLIRDFKPDVLLLGLGMPLQEKWALRHIDSLGVPLVWTLGAFMDLFAGVQVTPPRWLARLGFEGVFRLFANPRRLWRRYLVEPPALLFHFVRGRIFRTQRS</sequence>
<comment type="caution">
    <text evidence="3">The sequence shown here is derived from an EMBL/GenBank/DDBJ whole genome shotgun (WGS) entry which is preliminary data.</text>
</comment>
<evidence type="ECO:0000256" key="1">
    <source>
        <dbReference type="ARBA" id="ARBA00022676"/>
    </source>
</evidence>
<dbReference type="Proteomes" id="UP000645517">
    <property type="component" value="Unassembled WGS sequence"/>
</dbReference>
<name>A0ABQ2J338_9DEIO</name>